<proteinExistence type="predicted"/>
<evidence type="ECO:0000313" key="1">
    <source>
        <dbReference type="EMBL" id="WWF06596.1"/>
    </source>
</evidence>
<name>A0ABZ2FHA8_9MICO</name>
<organism evidence="1 2">
    <name type="scientific">Janibacter terrae</name>
    <dbReference type="NCBI Taxonomy" id="103817"/>
    <lineage>
        <taxon>Bacteria</taxon>
        <taxon>Bacillati</taxon>
        <taxon>Actinomycetota</taxon>
        <taxon>Actinomycetes</taxon>
        <taxon>Micrococcales</taxon>
        <taxon>Intrasporangiaceae</taxon>
        <taxon>Janibacter</taxon>
    </lineage>
</organism>
<sequence length="92" mass="10453">MAWLGMNLDTVKGELPKWVQLKEDLNNVITSVNTQVNEADQNWNGPDSEQFVTEWESNHRPNLEKIVGLLEALEQQLNRDIAGQESASNEYA</sequence>
<dbReference type="Proteomes" id="UP001381003">
    <property type="component" value="Chromosome"/>
</dbReference>
<dbReference type="SUPFAM" id="SSF140453">
    <property type="entry name" value="EsxAB dimer-like"/>
    <property type="match status" value="1"/>
</dbReference>
<accession>A0ABZ2FHA8</accession>
<evidence type="ECO:0008006" key="3">
    <source>
        <dbReference type="Google" id="ProtNLM"/>
    </source>
</evidence>
<gene>
    <name evidence="1" type="ORF">N5P18_06925</name>
</gene>
<dbReference type="Gene3D" id="1.10.287.1060">
    <property type="entry name" value="ESAT-6-like"/>
    <property type="match status" value="1"/>
</dbReference>
<dbReference type="EMBL" id="CP104874">
    <property type="protein sequence ID" value="WWF06596.1"/>
    <property type="molecule type" value="Genomic_DNA"/>
</dbReference>
<dbReference type="RefSeq" id="WP_169702017.1">
    <property type="nucleotide sequence ID" value="NZ_CP104874.1"/>
</dbReference>
<evidence type="ECO:0000313" key="2">
    <source>
        <dbReference type="Proteomes" id="UP001381003"/>
    </source>
</evidence>
<protein>
    <recommendedName>
        <fullName evidence="3">WXG100 family type VII secretion target</fullName>
    </recommendedName>
</protein>
<reference evidence="1 2" key="1">
    <citation type="submission" date="2022-09" db="EMBL/GenBank/DDBJ databases">
        <title>Complete genome sequence of Janibacter terrae strain COS04-44, PCL-degrading bacteria isolated from oil spilled coast.</title>
        <authorList>
            <person name="Park H."/>
            <person name="Kim J.Y."/>
            <person name="An S.H."/>
            <person name="Lee C.M."/>
            <person name="Weon H.-Y."/>
        </authorList>
    </citation>
    <scope>NUCLEOTIDE SEQUENCE [LARGE SCALE GENOMIC DNA]</scope>
    <source>
        <strain evidence="1 2">COS04-44</strain>
    </source>
</reference>
<dbReference type="InterPro" id="IPR036689">
    <property type="entry name" value="ESAT-6-like_sf"/>
</dbReference>
<keyword evidence="2" id="KW-1185">Reference proteome</keyword>